<dbReference type="AlphaFoldDB" id="W6NZA2"/>
<evidence type="ECO:0000313" key="1">
    <source>
        <dbReference type="EMBL" id="CDM02833.1"/>
    </source>
</evidence>
<reference evidence="1 2" key="1">
    <citation type="submission" date="2013-12" db="EMBL/GenBank/DDBJ databases">
        <title>Improved hybrid genome assemblies of Bacteroides xylanisolvens SD CC 1b and Bacteroides xylanisolvens SD CC 2a using Illumina and 454 Sequencing.</title>
        <authorList>
            <person name="Ramaraj T."/>
            <person name="Sundararajan A."/>
            <person name="Mudge J."/>
            <person name="Schilkey F.D."/>
            <person name="Delvecchio V."/>
            <person name="Donlon M."/>
            <person name="Ziemer C."/>
        </authorList>
    </citation>
    <scope>NUCLEOTIDE SEQUENCE [LARGE SCALE GENOMIC DNA]</scope>
</reference>
<dbReference type="EMBL" id="CBXG010000006">
    <property type="protein sequence ID" value="CDM02833.1"/>
    <property type="molecule type" value="Genomic_DNA"/>
</dbReference>
<gene>
    <name evidence="1" type="ORF">BN890_3800</name>
</gene>
<evidence type="ECO:0000313" key="2">
    <source>
        <dbReference type="Proteomes" id="UP000019380"/>
    </source>
</evidence>
<organism evidence="1 2">
    <name type="scientific">Bacteroides xylanisolvens SD CC 1b</name>
    <dbReference type="NCBI Taxonomy" id="702447"/>
    <lineage>
        <taxon>Bacteria</taxon>
        <taxon>Pseudomonadati</taxon>
        <taxon>Bacteroidota</taxon>
        <taxon>Bacteroidia</taxon>
        <taxon>Bacteroidales</taxon>
        <taxon>Bacteroidaceae</taxon>
        <taxon>Bacteroides</taxon>
    </lineage>
</organism>
<sequence>MNVHFMAVPADRMVTVDIPVAVYEILHVTVVLLIARHDITEIHCFCFNEQCE</sequence>
<dbReference type="Proteomes" id="UP000019380">
    <property type="component" value="Unassembled WGS sequence"/>
</dbReference>
<comment type="caution">
    <text evidence="1">The sequence shown here is derived from an EMBL/GenBank/DDBJ whole genome shotgun (WGS) entry which is preliminary data.</text>
</comment>
<protein>
    <submittedName>
        <fullName evidence="1">Uncharacterized protein</fullName>
    </submittedName>
</protein>
<proteinExistence type="predicted"/>
<accession>W6NZA2</accession>
<name>W6NZA2_9BACE</name>